<gene>
    <name evidence="1" type="ORF">AFULGI_00016130</name>
</gene>
<dbReference type="HOGENOM" id="CLU_2874876_0_0_2"/>
<dbReference type="GeneID" id="24795114"/>
<dbReference type="PANTHER" id="PTHR33295">
    <property type="entry name" value="ATPASE"/>
    <property type="match status" value="1"/>
</dbReference>
<evidence type="ECO:0000313" key="2">
    <source>
        <dbReference type="Proteomes" id="UP000028501"/>
    </source>
</evidence>
<sequence>MIIQVCWDIEETKEREIESLLEASRSFGIKREIIVTGDFEGEEEAERVRIEYIPLWKWLLYFK</sequence>
<dbReference type="EMBL" id="CP006577">
    <property type="protein sequence ID" value="AIG98375.1"/>
    <property type="molecule type" value="Genomic_DNA"/>
</dbReference>
<proteinExistence type="predicted"/>
<dbReference type="PANTHER" id="PTHR33295:SF8">
    <property type="entry name" value="AAA+ ATPASE DOMAIN-CONTAINING PROTEIN"/>
    <property type="match status" value="1"/>
</dbReference>
<dbReference type="RefSeq" id="WP_052358741.1">
    <property type="nucleotide sequence ID" value="NZ_CP006577.1"/>
</dbReference>
<accession>A0A075WD62</accession>
<dbReference type="KEGG" id="afg:AFULGI_00016130"/>
<name>A0A075WD62_ARCFL</name>
<reference evidence="1 2" key="1">
    <citation type="submission" date="2013-07" db="EMBL/GenBank/DDBJ databases">
        <title>Genome of Archaeoglobus fulgidus.</title>
        <authorList>
            <person name="Fiebig A."/>
            <person name="Birkeland N.-K."/>
        </authorList>
    </citation>
    <scope>NUCLEOTIDE SEQUENCE [LARGE SCALE GENOMIC DNA]</scope>
    <source>
        <strain evidence="1 2">DSM 8774</strain>
    </source>
</reference>
<protein>
    <submittedName>
        <fullName evidence="1">Uncharacterized protein</fullName>
    </submittedName>
</protein>
<organism evidence="1 2">
    <name type="scientific">Archaeoglobus fulgidus DSM 8774</name>
    <dbReference type="NCBI Taxonomy" id="1344584"/>
    <lineage>
        <taxon>Archaea</taxon>
        <taxon>Methanobacteriati</taxon>
        <taxon>Methanobacteriota</taxon>
        <taxon>Archaeoglobi</taxon>
        <taxon>Archaeoglobales</taxon>
        <taxon>Archaeoglobaceae</taxon>
        <taxon>Archaeoglobus</taxon>
    </lineage>
</organism>
<dbReference type="AlphaFoldDB" id="A0A075WD62"/>
<evidence type="ECO:0000313" key="1">
    <source>
        <dbReference type="EMBL" id="AIG98375.1"/>
    </source>
</evidence>
<dbReference type="Proteomes" id="UP000028501">
    <property type="component" value="Chromosome"/>
</dbReference>